<dbReference type="Pfam" id="PF00075">
    <property type="entry name" value="RNase_H"/>
    <property type="match status" value="1"/>
</dbReference>
<reference evidence="3 4" key="1">
    <citation type="submission" date="2018-08" db="EMBL/GenBank/DDBJ databases">
        <title>Genome and evolution of the arbuscular mycorrhizal fungus Diversispora epigaea (formerly Glomus versiforme) and its bacterial endosymbionts.</title>
        <authorList>
            <person name="Sun X."/>
            <person name="Fei Z."/>
            <person name="Harrison M."/>
        </authorList>
    </citation>
    <scope>NUCLEOTIDE SEQUENCE [LARGE SCALE GENOMIC DNA]</scope>
    <source>
        <strain evidence="3 4">IT104</strain>
    </source>
</reference>
<comment type="caution">
    <text evidence="3">The sequence shown here is derived from an EMBL/GenBank/DDBJ whole genome shotgun (WGS) entry which is preliminary data.</text>
</comment>
<protein>
    <recommendedName>
        <fullName evidence="2">RNase H type-1 domain-containing protein</fullName>
    </recommendedName>
</protein>
<dbReference type="Gene3D" id="3.30.420.10">
    <property type="entry name" value="Ribonuclease H-like superfamily/Ribonuclease H"/>
    <property type="match status" value="1"/>
</dbReference>
<feature type="domain" description="RNase H type-1" evidence="2">
    <location>
        <begin position="1"/>
        <end position="73"/>
    </location>
</feature>
<sequence>MYTDGLCKKFDRQYGIESINLIENDIRFKCYTDHFPSSTKAELLTIITALAVAPLGSIVNVYIDSQNAINIVEGVISDRDRDI</sequence>
<evidence type="ECO:0000259" key="2">
    <source>
        <dbReference type="Pfam" id="PF00075"/>
    </source>
</evidence>
<keyword evidence="4" id="KW-1185">Reference proteome</keyword>
<evidence type="ECO:0000313" key="3">
    <source>
        <dbReference type="EMBL" id="RHZ50936.1"/>
    </source>
</evidence>
<keyword evidence="1" id="KW-0812">Transmembrane</keyword>
<organism evidence="3 4">
    <name type="scientific">Diversispora epigaea</name>
    <dbReference type="NCBI Taxonomy" id="1348612"/>
    <lineage>
        <taxon>Eukaryota</taxon>
        <taxon>Fungi</taxon>
        <taxon>Fungi incertae sedis</taxon>
        <taxon>Mucoromycota</taxon>
        <taxon>Glomeromycotina</taxon>
        <taxon>Glomeromycetes</taxon>
        <taxon>Diversisporales</taxon>
        <taxon>Diversisporaceae</taxon>
        <taxon>Diversispora</taxon>
    </lineage>
</organism>
<dbReference type="EMBL" id="PQFF01000425">
    <property type="protein sequence ID" value="RHZ50936.1"/>
    <property type="molecule type" value="Genomic_DNA"/>
</dbReference>
<accession>A0A397GN60</accession>
<evidence type="ECO:0000313" key="4">
    <source>
        <dbReference type="Proteomes" id="UP000266861"/>
    </source>
</evidence>
<keyword evidence="1" id="KW-0472">Membrane</keyword>
<dbReference type="AlphaFoldDB" id="A0A397GN60"/>
<gene>
    <name evidence="3" type="ORF">Glove_487g66</name>
</gene>
<feature type="transmembrane region" description="Helical" evidence="1">
    <location>
        <begin position="43"/>
        <end position="63"/>
    </location>
</feature>
<dbReference type="GO" id="GO:0003676">
    <property type="term" value="F:nucleic acid binding"/>
    <property type="evidence" value="ECO:0007669"/>
    <property type="project" value="InterPro"/>
</dbReference>
<dbReference type="InterPro" id="IPR002156">
    <property type="entry name" value="RNaseH_domain"/>
</dbReference>
<dbReference type="InterPro" id="IPR012337">
    <property type="entry name" value="RNaseH-like_sf"/>
</dbReference>
<keyword evidence="1" id="KW-1133">Transmembrane helix</keyword>
<dbReference type="OrthoDB" id="2317601at2759"/>
<dbReference type="SUPFAM" id="SSF53098">
    <property type="entry name" value="Ribonuclease H-like"/>
    <property type="match status" value="1"/>
</dbReference>
<proteinExistence type="predicted"/>
<dbReference type="InterPro" id="IPR036397">
    <property type="entry name" value="RNaseH_sf"/>
</dbReference>
<dbReference type="Proteomes" id="UP000266861">
    <property type="component" value="Unassembled WGS sequence"/>
</dbReference>
<name>A0A397GN60_9GLOM</name>
<evidence type="ECO:0000256" key="1">
    <source>
        <dbReference type="SAM" id="Phobius"/>
    </source>
</evidence>
<dbReference type="GO" id="GO:0004523">
    <property type="term" value="F:RNA-DNA hybrid ribonuclease activity"/>
    <property type="evidence" value="ECO:0007669"/>
    <property type="project" value="InterPro"/>
</dbReference>